<name>A0A938XZ74_9BACL</name>
<evidence type="ECO:0000256" key="4">
    <source>
        <dbReference type="PIRSR" id="PIRSR000398-1"/>
    </source>
</evidence>
<dbReference type="PANTHER" id="PTHR30481">
    <property type="entry name" value="DNA ADENINE METHYLASE"/>
    <property type="match status" value="1"/>
</dbReference>
<dbReference type="Pfam" id="PF02086">
    <property type="entry name" value="MethyltransfD12"/>
    <property type="match status" value="1"/>
</dbReference>
<proteinExistence type="predicted"/>
<keyword evidence="1 5" id="KW-0489">Methyltransferase</keyword>
<dbReference type="GO" id="GO:0009007">
    <property type="term" value="F:site-specific DNA-methyltransferase (adenine-specific) activity"/>
    <property type="evidence" value="ECO:0007669"/>
    <property type="project" value="UniProtKB-EC"/>
</dbReference>
<evidence type="ECO:0000313" key="6">
    <source>
        <dbReference type="Proteomes" id="UP000717624"/>
    </source>
</evidence>
<dbReference type="GO" id="GO:0009307">
    <property type="term" value="P:DNA restriction-modification system"/>
    <property type="evidence" value="ECO:0007669"/>
    <property type="project" value="InterPro"/>
</dbReference>
<evidence type="ECO:0000256" key="2">
    <source>
        <dbReference type="ARBA" id="ARBA00022679"/>
    </source>
</evidence>
<feature type="binding site" evidence="4">
    <location>
        <position position="29"/>
    </location>
    <ligand>
        <name>S-adenosyl-L-methionine</name>
        <dbReference type="ChEBI" id="CHEBI:59789"/>
    </ligand>
</feature>
<dbReference type="PANTHER" id="PTHR30481:SF4">
    <property type="entry name" value="SITE-SPECIFIC DNA-METHYLTRANSFERASE (ADENINE-SPECIFIC)"/>
    <property type="match status" value="1"/>
</dbReference>
<comment type="caution">
    <text evidence="5">The sequence shown here is derived from an EMBL/GenBank/DDBJ whole genome shotgun (WGS) entry which is preliminary data.</text>
</comment>
<dbReference type="EMBL" id="JAFBEB010000008">
    <property type="protein sequence ID" value="MBM7590904.1"/>
    <property type="molecule type" value="Genomic_DNA"/>
</dbReference>
<reference evidence="5" key="1">
    <citation type="submission" date="2021-01" db="EMBL/GenBank/DDBJ databases">
        <title>Genomic Encyclopedia of Type Strains, Phase IV (KMG-IV): sequencing the most valuable type-strain genomes for metagenomic binning, comparative biology and taxonomic classification.</title>
        <authorList>
            <person name="Goeker M."/>
        </authorList>
    </citation>
    <scope>NUCLEOTIDE SEQUENCE</scope>
    <source>
        <strain evidence="5">DSM 25523</strain>
    </source>
</reference>
<evidence type="ECO:0000256" key="1">
    <source>
        <dbReference type="ARBA" id="ARBA00022603"/>
    </source>
</evidence>
<dbReference type="AlphaFoldDB" id="A0A938XZ74"/>
<dbReference type="EC" id="2.1.1.72" evidence="5"/>
<dbReference type="InterPro" id="IPR029063">
    <property type="entry name" value="SAM-dependent_MTases_sf"/>
</dbReference>
<evidence type="ECO:0000256" key="3">
    <source>
        <dbReference type="ARBA" id="ARBA00022691"/>
    </source>
</evidence>
<sequence length="296" mass="34306">MGQRRGIKRGTGGDPLMGAKSPLIWFGGKATILGHILELIEQVDHDTYNEPFGGSARVIAEKPPGKVDVYNDINDDAVNFLMVVNEDPERFYQAVKKLPYSRSLFEQWQEELFHYRRRGGYISNFDRAVRFFYVNRLGINGGGLNHKSGFKHSPKHNSPKSYQGVCERIHEFADRMRLVIIERHDFRDNIKTYDTPRTLHYVDPPYVGSEHRYPGDFDENDHRDLAKLLNKAKGKVILSYYDCDLVRELYPGWYRKEIKAKKNTVVSGEGYTRPDATELLLMNYKPMEQSLFEYGT</sequence>
<dbReference type="Gene3D" id="3.40.50.150">
    <property type="entry name" value="Vaccinia Virus protein VP39"/>
    <property type="match status" value="2"/>
</dbReference>
<keyword evidence="2 5" id="KW-0808">Transferase</keyword>
<dbReference type="SUPFAM" id="SSF53335">
    <property type="entry name" value="S-adenosyl-L-methionine-dependent methyltransferases"/>
    <property type="match status" value="1"/>
</dbReference>
<dbReference type="GO" id="GO:0043565">
    <property type="term" value="F:sequence-specific DNA binding"/>
    <property type="evidence" value="ECO:0007669"/>
    <property type="project" value="TreeGrafter"/>
</dbReference>
<accession>A0A938XZ74</accession>
<keyword evidence="3" id="KW-0949">S-adenosyl-L-methionine</keyword>
<feature type="binding site" evidence="4">
    <location>
        <position position="25"/>
    </location>
    <ligand>
        <name>S-adenosyl-L-methionine</name>
        <dbReference type="ChEBI" id="CHEBI:59789"/>
    </ligand>
</feature>
<dbReference type="GO" id="GO:0006298">
    <property type="term" value="P:mismatch repair"/>
    <property type="evidence" value="ECO:0007669"/>
    <property type="project" value="TreeGrafter"/>
</dbReference>
<dbReference type="PRINTS" id="PR00505">
    <property type="entry name" value="D12N6MTFRASE"/>
</dbReference>
<organism evidence="5 6">
    <name type="scientific">Brevibacillus fulvus</name>
    <dbReference type="NCBI Taxonomy" id="1125967"/>
    <lineage>
        <taxon>Bacteria</taxon>
        <taxon>Bacillati</taxon>
        <taxon>Bacillota</taxon>
        <taxon>Bacilli</taxon>
        <taxon>Bacillales</taxon>
        <taxon>Paenibacillaceae</taxon>
        <taxon>Brevibacillus</taxon>
    </lineage>
</organism>
<feature type="binding site" evidence="4">
    <location>
        <position position="72"/>
    </location>
    <ligand>
        <name>S-adenosyl-L-methionine</name>
        <dbReference type="ChEBI" id="CHEBI:59789"/>
    </ligand>
</feature>
<dbReference type="Proteomes" id="UP000717624">
    <property type="component" value="Unassembled WGS sequence"/>
</dbReference>
<protein>
    <submittedName>
        <fullName evidence="5">DNA adenine methylase</fullName>
        <ecNumber evidence="5">2.1.1.72</ecNumber>
    </submittedName>
</protein>
<gene>
    <name evidence="5" type="ORF">JOD01_002516</name>
</gene>
<keyword evidence="6" id="KW-1185">Reference proteome</keyword>
<feature type="binding site" evidence="4">
    <location>
        <position position="203"/>
    </location>
    <ligand>
        <name>S-adenosyl-L-methionine</name>
        <dbReference type="ChEBI" id="CHEBI:59789"/>
    </ligand>
</feature>
<evidence type="ECO:0000313" key="5">
    <source>
        <dbReference type="EMBL" id="MBM7590904.1"/>
    </source>
</evidence>
<dbReference type="InterPro" id="IPR012263">
    <property type="entry name" value="M_m6A_EcoRV"/>
</dbReference>
<dbReference type="GO" id="GO:0032259">
    <property type="term" value="P:methylation"/>
    <property type="evidence" value="ECO:0007669"/>
    <property type="project" value="UniProtKB-KW"/>
</dbReference>
<dbReference type="GO" id="GO:1904047">
    <property type="term" value="F:S-adenosyl-L-methionine binding"/>
    <property type="evidence" value="ECO:0007669"/>
    <property type="project" value="TreeGrafter"/>
</dbReference>
<dbReference type="PIRSF" id="PIRSF000398">
    <property type="entry name" value="M_m6A_EcoRV"/>
    <property type="match status" value="1"/>
</dbReference>
<dbReference type="InterPro" id="IPR012327">
    <property type="entry name" value="MeTrfase_D12"/>
</dbReference>